<comment type="caution">
    <text evidence="2">The sequence shown here is derived from an EMBL/GenBank/DDBJ whole genome shotgun (WGS) entry which is preliminary data.</text>
</comment>
<evidence type="ECO:0000313" key="2">
    <source>
        <dbReference type="EMBL" id="KAG2192405.1"/>
    </source>
</evidence>
<sequence>MSSIRNSNEVQCRCSKCSRNHSGFTMTSKRTAARHVQSDEDKLFNSQINTYSSQVNTINNTMEIDQTEESFEYNISSPGTPLPIENIEFFLPLSVEESIFGTGEEDLDAFSDSEDYEKSDDDEEQDQDEETDNLPNLPQDPWHRLITVFIVMFISCFVVDEGSAILITFINSVLEHYGEEFRLPTSIPGLKKMSGFSNLTSGVSKYVACGNCHSIFSDVNGAPSTCNFTKLGSNRECGNALYKISNNKTMRPNRTYVYNSLKTALKKMFQRPTFENQINKWNRGPKIDGTMFDVYDGRMWKEFVDEAGLQFVAKERSLLLTLNIDWFQPFDGVTYSCGAIYLTINNLPREERNKAENVILVGLMPGPKEASTSEINNYLRPLVDELKDLYKGIYINTHTCSKTLVRAALLMVACDIPAARKTCGFTSHNSTNACHKCNRHFHRFEGTSIVDYSGFKSSEWTGRTKEENMKHASMWKNAVTNTERKRLEVENGVRWSELHRLGYFEPVRSTIIDPMHNLFLGTAKRMIEKWLFDNLLNDHDLAEMQNEANTMTLPPDYTTLTTKIGKGFPFMKADEWKSWCLVYSPVVLKSRLPNDLFVNWIHFVDACRLLTKPSITNEELSQAHNSLEKFCIGCEKLYEPDLLSPNMHLHLHLKETIQDFGPIYGYWLFSFERYNGLIKGFNTNKKNGFEKTYMDKFIENASKGDFYRSHLTTLTNPSHLSLFQKLSTSITETYATIPPQNNMITIFHLPTFVDSATETETCILGNESLPPSALPLKLQEPTTMRTAEYNCLLKFYRIEYQDNLLQSAKGVVQSSNFVNDRIQKIPFINLLGQVYKGGEGSNTRGSYIQAIYIEKNSESSYTYAGYIKYLFAHNFSPKPTYDNFMTRLNPQHVFAFVEWYEVLQHQPRIDQGIDMYKPTFQKYDYDNILPVHRILSPIAIGNQASGRGAAKVIVIPLPRKIYA</sequence>
<keyword evidence="3" id="KW-1185">Reference proteome</keyword>
<protein>
    <recommendedName>
        <fullName evidence="4">Transposase domain-containing protein</fullName>
    </recommendedName>
</protein>
<dbReference type="PANTHER" id="PTHR46579">
    <property type="entry name" value="F5/8 TYPE C DOMAIN-CONTAINING PROTEIN-RELATED"/>
    <property type="match status" value="1"/>
</dbReference>
<feature type="region of interest" description="Disordered" evidence="1">
    <location>
        <begin position="104"/>
        <end position="137"/>
    </location>
</feature>
<evidence type="ECO:0000313" key="3">
    <source>
        <dbReference type="Proteomes" id="UP000603453"/>
    </source>
</evidence>
<dbReference type="OrthoDB" id="2288984at2759"/>
<name>A0A8H7QIM5_9FUNG</name>
<proteinExistence type="predicted"/>
<dbReference type="Proteomes" id="UP000603453">
    <property type="component" value="Unassembled WGS sequence"/>
</dbReference>
<dbReference type="EMBL" id="JAEPRD010000292">
    <property type="protein sequence ID" value="KAG2192405.1"/>
    <property type="molecule type" value="Genomic_DNA"/>
</dbReference>
<dbReference type="AlphaFoldDB" id="A0A8H7QIM5"/>
<reference evidence="2" key="1">
    <citation type="submission" date="2020-12" db="EMBL/GenBank/DDBJ databases">
        <title>Metabolic potential, ecology and presence of endohyphal bacteria is reflected in genomic diversity of Mucoromycotina.</title>
        <authorList>
            <person name="Muszewska A."/>
            <person name="Okrasinska A."/>
            <person name="Steczkiewicz K."/>
            <person name="Drgas O."/>
            <person name="Orlowska M."/>
            <person name="Perlinska-Lenart U."/>
            <person name="Aleksandrzak-Piekarczyk T."/>
            <person name="Szatraj K."/>
            <person name="Zielenkiewicz U."/>
            <person name="Pilsyk S."/>
            <person name="Malc E."/>
            <person name="Mieczkowski P."/>
            <person name="Kruszewska J.S."/>
            <person name="Biernat P."/>
            <person name="Pawlowska J."/>
        </authorList>
    </citation>
    <scope>NUCLEOTIDE SEQUENCE</scope>
    <source>
        <strain evidence="2">WA0000017839</strain>
    </source>
</reference>
<gene>
    <name evidence="2" type="ORF">INT47_012472</name>
</gene>
<accession>A0A8H7QIM5</accession>
<evidence type="ECO:0008006" key="4">
    <source>
        <dbReference type="Google" id="ProtNLM"/>
    </source>
</evidence>
<organism evidence="2 3">
    <name type="scientific">Mucor saturninus</name>
    <dbReference type="NCBI Taxonomy" id="64648"/>
    <lineage>
        <taxon>Eukaryota</taxon>
        <taxon>Fungi</taxon>
        <taxon>Fungi incertae sedis</taxon>
        <taxon>Mucoromycota</taxon>
        <taxon>Mucoromycotina</taxon>
        <taxon>Mucoromycetes</taxon>
        <taxon>Mucorales</taxon>
        <taxon>Mucorineae</taxon>
        <taxon>Mucoraceae</taxon>
        <taxon>Mucor</taxon>
    </lineage>
</organism>
<dbReference type="Pfam" id="PF02992">
    <property type="entry name" value="Transposase_21"/>
    <property type="match status" value="1"/>
</dbReference>
<feature type="compositionally biased region" description="Acidic residues" evidence="1">
    <location>
        <begin position="104"/>
        <end position="132"/>
    </location>
</feature>
<evidence type="ECO:0000256" key="1">
    <source>
        <dbReference type="SAM" id="MobiDB-lite"/>
    </source>
</evidence>
<dbReference type="PANTHER" id="PTHR46579:SF2">
    <property type="entry name" value="C2H2-TYPE DOMAIN-CONTAINING PROTEIN"/>
    <property type="match status" value="1"/>
</dbReference>
<dbReference type="InterPro" id="IPR004242">
    <property type="entry name" value="Transposase_21"/>
</dbReference>